<protein>
    <recommendedName>
        <fullName evidence="2">Class II aldolase/adducin N-terminal domain-containing protein</fullName>
    </recommendedName>
</protein>
<evidence type="ECO:0000313" key="1">
    <source>
        <dbReference type="EMBL" id="SVE64819.1"/>
    </source>
</evidence>
<feature type="non-terminal residue" evidence="1">
    <location>
        <position position="125"/>
    </location>
</feature>
<dbReference type="AlphaFoldDB" id="A0A383F766"/>
<dbReference type="Gene3D" id="3.40.225.10">
    <property type="entry name" value="Class II aldolase/adducin N-terminal domain"/>
    <property type="match status" value="1"/>
</dbReference>
<dbReference type="InterPro" id="IPR036409">
    <property type="entry name" value="Aldolase_II/adducin_N_sf"/>
</dbReference>
<sequence>MKNKWNNSEAKKYIRHYKKKKISKELALRIYTTHLLGREKDLVLHGGGNTSLKTSIKNIFRQNINVMYVKGSGWDMGSIDYPGMPAVEMDPLLKTSKLTKLNDFEMVNLQRKCLVNSQAPNPSVE</sequence>
<accession>A0A383F766</accession>
<organism evidence="1">
    <name type="scientific">marine metagenome</name>
    <dbReference type="NCBI Taxonomy" id="408172"/>
    <lineage>
        <taxon>unclassified sequences</taxon>
        <taxon>metagenomes</taxon>
        <taxon>ecological metagenomes</taxon>
    </lineage>
</organism>
<gene>
    <name evidence="1" type="ORF">METZ01_LOCUS517673</name>
</gene>
<evidence type="ECO:0008006" key="2">
    <source>
        <dbReference type="Google" id="ProtNLM"/>
    </source>
</evidence>
<dbReference type="SUPFAM" id="SSF53639">
    <property type="entry name" value="AraD/HMP-PK domain-like"/>
    <property type="match status" value="1"/>
</dbReference>
<dbReference type="EMBL" id="UINC01232029">
    <property type="protein sequence ID" value="SVE64819.1"/>
    <property type="molecule type" value="Genomic_DNA"/>
</dbReference>
<name>A0A383F766_9ZZZZ</name>
<proteinExistence type="predicted"/>
<reference evidence="1" key="1">
    <citation type="submission" date="2018-05" db="EMBL/GenBank/DDBJ databases">
        <authorList>
            <person name="Lanie J.A."/>
            <person name="Ng W.-L."/>
            <person name="Kazmierczak K.M."/>
            <person name="Andrzejewski T.M."/>
            <person name="Davidsen T.M."/>
            <person name="Wayne K.J."/>
            <person name="Tettelin H."/>
            <person name="Glass J.I."/>
            <person name="Rusch D."/>
            <person name="Podicherti R."/>
            <person name="Tsui H.-C.T."/>
            <person name="Winkler M.E."/>
        </authorList>
    </citation>
    <scope>NUCLEOTIDE SEQUENCE</scope>
</reference>